<proteinExistence type="predicted"/>
<keyword evidence="3 6" id="KW-0597">Phosphoprotein</keyword>
<dbReference type="PANTHER" id="PTHR43047:SF72">
    <property type="entry name" value="OSMOSENSING HISTIDINE PROTEIN KINASE SLN1"/>
    <property type="match status" value="1"/>
</dbReference>
<dbReference type="SUPFAM" id="SSF52172">
    <property type="entry name" value="CheY-like"/>
    <property type="match status" value="1"/>
</dbReference>
<dbReference type="Gene3D" id="3.30.565.10">
    <property type="entry name" value="Histidine kinase-like ATPase, C-terminal domain"/>
    <property type="match status" value="1"/>
</dbReference>
<evidence type="ECO:0000256" key="2">
    <source>
        <dbReference type="ARBA" id="ARBA00012438"/>
    </source>
</evidence>
<dbReference type="InterPro" id="IPR036097">
    <property type="entry name" value="HisK_dim/P_sf"/>
</dbReference>
<feature type="domain" description="Histidine kinase" evidence="7">
    <location>
        <begin position="262"/>
        <end position="472"/>
    </location>
</feature>
<comment type="caution">
    <text evidence="9">The sequence shown here is derived from an EMBL/GenBank/DDBJ whole genome shotgun (WGS) entry which is preliminary data.</text>
</comment>
<dbReference type="GO" id="GO:0000155">
    <property type="term" value="F:phosphorelay sensor kinase activity"/>
    <property type="evidence" value="ECO:0007669"/>
    <property type="project" value="InterPro"/>
</dbReference>
<evidence type="ECO:0000313" key="10">
    <source>
        <dbReference type="Proteomes" id="UP000027661"/>
    </source>
</evidence>
<dbReference type="EMBL" id="JNHM01000179">
    <property type="protein sequence ID" value="KDS43171.1"/>
    <property type="molecule type" value="Genomic_DNA"/>
</dbReference>
<dbReference type="SMART" id="SM00448">
    <property type="entry name" value="REC"/>
    <property type="match status" value="1"/>
</dbReference>
<protein>
    <recommendedName>
        <fullName evidence="2">histidine kinase</fullName>
        <ecNumber evidence="2">2.7.13.3</ecNumber>
    </recommendedName>
</protein>
<dbReference type="PRINTS" id="PR00344">
    <property type="entry name" value="BCTRLSENSOR"/>
</dbReference>
<dbReference type="InterPro" id="IPR003661">
    <property type="entry name" value="HisK_dim/P_dom"/>
</dbReference>
<dbReference type="CDD" id="cd17546">
    <property type="entry name" value="REC_hyHK_CKI1_RcsC-like"/>
    <property type="match status" value="1"/>
</dbReference>
<evidence type="ECO:0000256" key="1">
    <source>
        <dbReference type="ARBA" id="ARBA00000085"/>
    </source>
</evidence>
<evidence type="ECO:0000256" key="3">
    <source>
        <dbReference type="ARBA" id="ARBA00022553"/>
    </source>
</evidence>
<dbReference type="PATRIC" id="fig|1339352.3.peg.4289"/>
<comment type="catalytic activity">
    <reaction evidence="1">
        <text>ATP + protein L-histidine = ADP + protein N-phospho-L-histidine.</text>
        <dbReference type="EC" id="2.7.13.3"/>
    </reaction>
</comment>
<dbReference type="Pfam" id="PF02518">
    <property type="entry name" value="HATPase_c"/>
    <property type="match status" value="1"/>
</dbReference>
<dbReference type="CDD" id="cd00082">
    <property type="entry name" value="HisKA"/>
    <property type="match status" value="1"/>
</dbReference>
<organism evidence="9 10">
    <name type="scientific">Phocaeicola vulgatus str. 3975 RP4</name>
    <dbReference type="NCBI Taxonomy" id="1339352"/>
    <lineage>
        <taxon>Bacteria</taxon>
        <taxon>Pseudomonadati</taxon>
        <taxon>Bacteroidota</taxon>
        <taxon>Bacteroidia</taxon>
        <taxon>Bacteroidales</taxon>
        <taxon>Bacteroidaceae</taxon>
        <taxon>Phocaeicola</taxon>
    </lineage>
</organism>
<dbReference type="EC" id="2.7.13.3" evidence="2"/>
<dbReference type="InterPro" id="IPR005467">
    <property type="entry name" value="His_kinase_dom"/>
</dbReference>
<evidence type="ECO:0000259" key="8">
    <source>
        <dbReference type="PROSITE" id="PS50110"/>
    </source>
</evidence>
<dbReference type="Gene3D" id="3.40.50.2300">
    <property type="match status" value="1"/>
</dbReference>
<evidence type="ECO:0000256" key="5">
    <source>
        <dbReference type="ARBA" id="ARBA00022777"/>
    </source>
</evidence>
<dbReference type="GO" id="GO:0005886">
    <property type="term" value="C:plasma membrane"/>
    <property type="evidence" value="ECO:0007669"/>
    <property type="project" value="TreeGrafter"/>
</dbReference>
<dbReference type="InterPro" id="IPR004358">
    <property type="entry name" value="Sig_transdc_His_kin-like_C"/>
</dbReference>
<feature type="modified residue" description="4-aspartylphosphate" evidence="6">
    <location>
        <position position="548"/>
    </location>
</feature>
<dbReference type="Pfam" id="PF00072">
    <property type="entry name" value="Response_reg"/>
    <property type="match status" value="1"/>
</dbReference>
<dbReference type="Gene3D" id="1.10.287.130">
    <property type="match status" value="1"/>
</dbReference>
<evidence type="ECO:0000259" key="7">
    <source>
        <dbReference type="PROSITE" id="PS50109"/>
    </source>
</evidence>
<dbReference type="SMART" id="SM00387">
    <property type="entry name" value="HATPase_c"/>
    <property type="match status" value="1"/>
</dbReference>
<dbReference type="PROSITE" id="PS50110">
    <property type="entry name" value="RESPONSE_REGULATORY"/>
    <property type="match status" value="1"/>
</dbReference>
<accession>A0A069S917</accession>
<gene>
    <name evidence="9" type="ORF">M099_4581</name>
</gene>
<keyword evidence="5 9" id="KW-0418">Kinase</keyword>
<dbReference type="InterPro" id="IPR001789">
    <property type="entry name" value="Sig_transdc_resp-reg_receiver"/>
</dbReference>
<dbReference type="PROSITE" id="PS50109">
    <property type="entry name" value="HIS_KIN"/>
    <property type="match status" value="1"/>
</dbReference>
<evidence type="ECO:0000313" key="9">
    <source>
        <dbReference type="EMBL" id="KDS43171.1"/>
    </source>
</evidence>
<dbReference type="InterPro" id="IPR036890">
    <property type="entry name" value="HATPase_C_sf"/>
</dbReference>
<dbReference type="InterPro" id="IPR011006">
    <property type="entry name" value="CheY-like_superfamily"/>
</dbReference>
<dbReference type="GO" id="GO:0009927">
    <property type="term" value="F:histidine phosphotransfer kinase activity"/>
    <property type="evidence" value="ECO:0007669"/>
    <property type="project" value="TreeGrafter"/>
</dbReference>
<dbReference type="SUPFAM" id="SSF47384">
    <property type="entry name" value="Homodimeric domain of signal transducing histidine kinase"/>
    <property type="match status" value="1"/>
</dbReference>
<evidence type="ECO:0000256" key="6">
    <source>
        <dbReference type="PROSITE-ProRule" id="PRU00169"/>
    </source>
</evidence>
<dbReference type="SMART" id="SM00388">
    <property type="entry name" value="HisKA"/>
    <property type="match status" value="1"/>
</dbReference>
<keyword evidence="4" id="KW-0808">Transferase</keyword>
<feature type="domain" description="Response regulatory" evidence="8">
    <location>
        <begin position="500"/>
        <end position="613"/>
    </location>
</feature>
<reference evidence="9 10" key="1">
    <citation type="submission" date="2014-04" db="EMBL/GenBank/DDBJ databases">
        <authorList>
            <person name="Sears C."/>
            <person name="Carroll K."/>
            <person name="Sack B.R."/>
            <person name="Qadri F."/>
            <person name="Myers L.L."/>
            <person name="Chung G.-T."/>
            <person name="Escheverria P."/>
            <person name="Fraser C.M."/>
            <person name="Sadzewicz L."/>
            <person name="Shefchek K.A."/>
            <person name="Tallon L."/>
            <person name="Das S.P."/>
            <person name="Daugherty S."/>
            <person name="Mongodin E.F."/>
        </authorList>
    </citation>
    <scope>NUCLEOTIDE SEQUENCE [LARGE SCALE GENOMIC DNA]</scope>
    <source>
        <strain evidence="9 10">3975 RP4</strain>
    </source>
</reference>
<name>A0A069S917_PHOVU</name>
<dbReference type="SUPFAM" id="SSF55874">
    <property type="entry name" value="ATPase domain of HSP90 chaperone/DNA topoisomerase II/histidine kinase"/>
    <property type="match status" value="1"/>
</dbReference>
<dbReference type="Proteomes" id="UP000027661">
    <property type="component" value="Unassembled WGS sequence"/>
</dbReference>
<dbReference type="InterPro" id="IPR003594">
    <property type="entry name" value="HATPase_dom"/>
</dbReference>
<sequence length="616" mass="71110">MKIPSNILHDKQYADKILEITADTMFFVYKDGTCLDFKANTTDFFIKEQDIIGRNIFSYFPVETAREMYAEFIKVRAGDKPSARNYKLILEDDVKYYKCIISKYDEEHFLFQYRDITGRSVVRLKLEKKQKDLCEVEKAARIGLWAYDSSTRLFTYSGYTRIFCNDEEQKQISIDEYMNYMHLDDKDRFSQWLEENLKEKDASNTVNYRLLIDGKTVNMRIKTYHKEVYMQRTVLEGYIQNTSEIVWKAERSNQLKSAFLANMSHEIRTPLNAILGFSRIIAETENAEERLQYYDIVEKNNMRLQELINEILDLSKIESGMMEFNYAPVSLYILCEDVKNTYSFRCQPGVELVFEESDPSLVISTDRNRLFQVFSNLIGNATKFTAKGSISFGYKLKEKEIVFHVADTGSGISDDKIDKIFDRFIMANNQVQGTGLGLSISKIIVEKLGGKIAVQSKMETGTTFTFTLPYISANGDMKWEEKLTPASIKDNNRTSHQEMTILVAEDYQSNYDLIEAMLGKMYKLVHAHDGMEAIIFYEQYKPNLILMDIKMPNINGLDATKAIREMSASVPVIAVSAYAYEKDKTAAIESGCNEFLTKPVSADLLKMTINKYLKQK</sequence>
<dbReference type="Pfam" id="PF00512">
    <property type="entry name" value="HisKA"/>
    <property type="match status" value="1"/>
</dbReference>
<evidence type="ECO:0000256" key="4">
    <source>
        <dbReference type="ARBA" id="ARBA00022679"/>
    </source>
</evidence>
<dbReference type="RefSeq" id="WP_032953707.1">
    <property type="nucleotide sequence ID" value="NZ_JNHM01000179.1"/>
</dbReference>
<dbReference type="FunFam" id="3.30.565.10:FF:000006">
    <property type="entry name" value="Sensor histidine kinase WalK"/>
    <property type="match status" value="1"/>
</dbReference>
<dbReference type="Gene3D" id="3.30.450.20">
    <property type="entry name" value="PAS domain"/>
    <property type="match status" value="2"/>
</dbReference>
<dbReference type="AlphaFoldDB" id="A0A069S917"/>
<dbReference type="PANTHER" id="PTHR43047">
    <property type="entry name" value="TWO-COMPONENT HISTIDINE PROTEIN KINASE"/>
    <property type="match status" value="1"/>
</dbReference>